<keyword evidence="1" id="KW-0175">Coiled coil</keyword>
<evidence type="ECO:0000256" key="2">
    <source>
        <dbReference type="SAM" id="MobiDB-lite"/>
    </source>
</evidence>
<accession>A0A5D3DKP3</accession>
<dbReference type="EMBL" id="SSTD01003948">
    <property type="protein sequence ID" value="TYK24203.1"/>
    <property type="molecule type" value="Genomic_DNA"/>
</dbReference>
<feature type="coiled-coil region" evidence="1">
    <location>
        <begin position="229"/>
        <end position="259"/>
    </location>
</feature>
<name>A0A5D3DKP3_CUCMM</name>
<evidence type="ECO:0000313" key="4">
    <source>
        <dbReference type="Proteomes" id="UP000321947"/>
    </source>
</evidence>
<feature type="compositionally biased region" description="Low complexity" evidence="2">
    <location>
        <begin position="209"/>
        <end position="219"/>
    </location>
</feature>
<feature type="region of interest" description="Disordered" evidence="2">
    <location>
        <begin position="195"/>
        <end position="222"/>
    </location>
</feature>
<dbReference type="AlphaFoldDB" id="A0A5D3DKP3"/>
<comment type="caution">
    <text evidence="3">The sequence shown here is derived from an EMBL/GenBank/DDBJ whole genome shotgun (WGS) entry which is preliminary data.</text>
</comment>
<organism evidence="3 4">
    <name type="scientific">Cucumis melo var. makuwa</name>
    <name type="common">Oriental melon</name>
    <dbReference type="NCBI Taxonomy" id="1194695"/>
    <lineage>
        <taxon>Eukaryota</taxon>
        <taxon>Viridiplantae</taxon>
        <taxon>Streptophyta</taxon>
        <taxon>Embryophyta</taxon>
        <taxon>Tracheophyta</taxon>
        <taxon>Spermatophyta</taxon>
        <taxon>Magnoliopsida</taxon>
        <taxon>eudicotyledons</taxon>
        <taxon>Gunneridae</taxon>
        <taxon>Pentapetalae</taxon>
        <taxon>rosids</taxon>
        <taxon>fabids</taxon>
        <taxon>Cucurbitales</taxon>
        <taxon>Cucurbitaceae</taxon>
        <taxon>Benincaseae</taxon>
        <taxon>Cucumis</taxon>
    </lineage>
</organism>
<sequence length="542" mass="60851">MSGSSTYIDVVSTMSSFPSGFQETGDLFLEFNDVFNNVELFSVGDTSAEPQPTCTPRRRQHSQNLELERYIQKNGKIPISIAPRAKKPISLHVVRFNNIIVVLTWIHFQSAALSGLMFLRSTSSTFKEFGEIAINILRRSATLNKHVPTTKQIGESFKRVVLPLRSLLESTILGSQPLSVNKIFKTILDRRPDYSKGLRWGPKPKSRNKGSNSSSSSQEMHSREVSELRASLECSQSKFEEQRSELEEAKRLIEEQRKTCGVVRRWRLWIPMSIALGAKKPISSHTVQFSQAIGVCVRHTFSICYLRWADVRREYIEVVKGDVQRHFVLDFNDQAMTGFIEHQIFTSFKEFIELNVGTPVLAYSKGFSATLQGRDITEKDIEAANFTNGRNEEDGRRNESGTKGTMIPCGTSGVGVIWRTRLLGDIPNASAIGRLFRHCFECVGTTISDVALTSAIVTSRDGTLDTVLHLAIDIISSSATRRQHSASSSLRLRMLALDIISSSANVGTRHRLFVCTQRRHHLFVCRLDVGIISRIVGFITFD</sequence>
<reference evidence="3 4" key="1">
    <citation type="submission" date="2019-08" db="EMBL/GenBank/DDBJ databases">
        <title>Draft genome sequences of two oriental melons (Cucumis melo L. var makuwa).</title>
        <authorList>
            <person name="Kwon S.-Y."/>
        </authorList>
    </citation>
    <scope>NUCLEOTIDE SEQUENCE [LARGE SCALE GENOMIC DNA]</scope>
    <source>
        <strain evidence="4">cv. Chang Bougi</strain>
        <tissue evidence="3">Leaf</tissue>
    </source>
</reference>
<evidence type="ECO:0000256" key="1">
    <source>
        <dbReference type="SAM" id="Coils"/>
    </source>
</evidence>
<gene>
    <name evidence="3" type="ORF">E5676_scaffold27G00030</name>
</gene>
<evidence type="ECO:0000313" key="3">
    <source>
        <dbReference type="EMBL" id="TYK24203.1"/>
    </source>
</evidence>
<proteinExistence type="predicted"/>
<protein>
    <submittedName>
        <fullName evidence="3">CACTA en-spm transposon protein</fullName>
    </submittedName>
</protein>
<dbReference type="Proteomes" id="UP000321947">
    <property type="component" value="Unassembled WGS sequence"/>
</dbReference>